<feature type="region of interest" description="Disordered" evidence="1">
    <location>
        <begin position="1"/>
        <end position="55"/>
    </location>
</feature>
<feature type="compositionally biased region" description="Low complexity" evidence="1">
    <location>
        <begin position="118"/>
        <end position="127"/>
    </location>
</feature>
<dbReference type="AlphaFoldDB" id="A0A7S1LCE8"/>
<sequence length="201" mass="22006">MPTLPTPGAPEPEVIGKADSWGGLAREDTETEGEPLLPPRTPLGGDENGGSSVEELRRALAEIRARNSELQKRLDARPIVYQFAPGDGADCTDLSMEDLGRGDIEDSTADEAGGAAGPNGSSSSGAGLQRWARRASRHAVRGAKRLRRQRHVRCVEQWLRRATLRLLQEPLLLWLFYVHVVILWVAELRHQASPRPAPLCP</sequence>
<feature type="compositionally biased region" description="Pro residues" evidence="1">
    <location>
        <begin position="1"/>
        <end position="10"/>
    </location>
</feature>
<protein>
    <submittedName>
        <fullName evidence="2">Uncharacterized protein</fullName>
    </submittedName>
</protein>
<accession>A0A7S1LCE8</accession>
<evidence type="ECO:0000313" key="2">
    <source>
        <dbReference type="EMBL" id="CAD9100042.1"/>
    </source>
</evidence>
<reference evidence="2" key="1">
    <citation type="submission" date="2021-01" db="EMBL/GenBank/DDBJ databases">
        <authorList>
            <person name="Corre E."/>
            <person name="Pelletier E."/>
            <person name="Niang G."/>
            <person name="Scheremetjew M."/>
            <person name="Finn R."/>
            <person name="Kale V."/>
            <person name="Holt S."/>
            <person name="Cochrane G."/>
            <person name="Meng A."/>
            <person name="Brown T."/>
            <person name="Cohen L."/>
        </authorList>
    </citation>
    <scope>NUCLEOTIDE SEQUENCE</scope>
    <source>
        <strain evidence="2">OF101</strain>
    </source>
</reference>
<evidence type="ECO:0000256" key="1">
    <source>
        <dbReference type="SAM" id="MobiDB-lite"/>
    </source>
</evidence>
<gene>
    <name evidence="2" type="ORF">ACAT0790_LOCUS6908</name>
</gene>
<proteinExistence type="predicted"/>
<dbReference type="EMBL" id="HBGE01011746">
    <property type="protein sequence ID" value="CAD9100042.1"/>
    <property type="molecule type" value="Transcribed_RNA"/>
</dbReference>
<name>A0A7S1LCE8_ALECA</name>
<organism evidence="2">
    <name type="scientific">Alexandrium catenella</name>
    <name type="common">Red tide dinoflagellate</name>
    <name type="synonym">Gonyaulax catenella</name>
    <dbReference type="NCBI Taxonomy" id="2925"/>
    <lineage>
        <taxon>Eukaryota</taxon>
        <taxon>Sar</taxon>
        <taxon>Alveolata</taxon>
        <taxon>Dinophyceae</taxon>
        <taxon>Gonyaulacales</taxon>
        <taxon>Pyrocystaceae</taxon>
        <taxon>Alexandrium</taxon>
    </lineage>
</organism>
<feature type="region of interest" description="Disordered" evidence="1">
    <location>
        <begin position="98"/>
        <end position="129"/>
    </location>
</feature>